<dbReference type="GO" id="GO:0030134">
    <property type="term" value="C:COPII-coated ER to Golgi transport vesicle"/>
    <property type="evidence" value="ECO:0007669"/>
    <property type="project" value="TreeGrafter"/>
</dbReference>
<dbReference type="WBParaSite" id="SSTP_0000059900.1">
    <property type="protein sequence ID" value="SSTP_0000059900.1"/>
    <property type="gene ID" value="SSTP_0000059900"/>
</dbReference>
<keyword evidence="10" id="KW-0325">Glycoprotein</keyword>
<comment type="subcellular location">
    <subcellularLocation>
        <location evidence="11">Endomembrane system</location>
        <topology evidence="11">Single-pass type I membrane protein</topology>
    </subcellularLocation>
    <subcellularLocation>
        <location evidence="1">Golgi apparatus membrane</location>
        <topology evidence="1">Single-pass membrane protein</topology>
    </subcellularLocation>
</comment>
<evidence type="ECO:0000256" key="12">
    <source>
        <dbReference type="SAM" id="Phobius"/>
    </source>
</evidence>
<dbReference type="PANTHER" id="PTHR12223:SF45">
    <property type="entry name" value="RE50040P"/>
    <property type="match status" value="1"/>
</dbReference>
<dbReference type="GO" id="GO:0006888">
    <property type="term" value="P:endoplasmic reticulum to Golgi vesicle-mediated transport"/>
    <property type="evidence" value="ECO:0007669"/>
    <property type="project" value="TreeGrafter"/>
</dbReference>
<keyword evidence="3" id="KW-0479">Metal-binding</keyword>
<evidence type="ECO:0000256" key="2">
    <source>
        <dbReference type="ARBA" id="ARBA00022692"/>
    </source>
</evidence>
<feature type="chain" id="PRO_5005326974" evidence="13">
    <location>
        <begin position="21"/>
        <end position="346"/>
    </location>
</feature>
<dbReference type="AlphaFoldDB" id="A0A0K0DTN6"/>
<keyword evidence="2 12" id="KW-0812">Transmembrane</keyword>
<dbReference type="GO" id="GO:0005537">
    <property type="term" value="F:D-mannose binding"/>
    <property type="evidence" value="ECO:0007669"/>
    <property type="project" value="TreeGrafter"/>
</dbReference>
<reference evidence="16" key="1">
    <citation type="submission" date="2015-08" db="UniProtKB">
        <authorList>
            <consortium name="WormBaseParasite"/>
        </authorList>
    </citation>
    <scope>IDENTIFICATION</scope>
</reference>
<dbReference type="Pfam" id="PF03388">
    <property type="entry name" value="Lectin_leg-like"/>
    <property type="match status" value="1"/>
</dbReference>
<dbReference type="InterPro" id="IPR013320">
    <property type="entry name" value="ConA-like_dom_sf"/>
</dbReference>
<evidence type="ECO:0000313" key="17">
    <source>
        <dbReference type="WBParaSite" id="TCONS_00014992.p1"/>
    </source>
</evidence>
<evidence type="ECO:0000256" key="9">
    <source>
        <dbReference type="ARBA" id="ARBA00023157"/>
    </source>
</evidence>
<feature type="signal peptide" evidence="13">
    <location>
        <begin position="1"/>
        <end position="20"/>
    </location>
</feature>
<keyword evidence="6 12" id="KW-1133">Transmembrane helix</keyword>
<feature type="transmembrane region" description="Helical" evidence="12">
    <location>
        <begin position="307"/>
        <end position="334"/>
    </location>
</feature>
<evidence type="ECO:0000256" key="4">
    <source>
        <dbReference type="ARBA" id="ARBA00022729"/>
    </source>
</evidence>
<dbReference type="FunFam" id="2.60.120.200:FF:000017">
    <property type="entry name" value="Vesicular integral-membrane protein VIP36"/>
    <property type="match status" value="1"/>
</dbReference>
<sequence>MIINGYTLISLLFTFVIIFGNGPPSDYDEHDEITGSSSQEWRGFYKREHSLTKPYHSSSMEIPYWDIVGSTIVSNTEVRLTTDEKGKKGAIFNKVPTKSRDWEVHLTFKVTGSTGSLFGDGMAFWYVKEPQLGDVFGFKDYFNGLAIFLDTYSNHNGPHAHKHPYISAMINNGKLHYDHDRDGTHTQLGGEDTGCSAFFRNRDFDTHLLIRYVGDILSIYTDVEGDGVWQKCFSVKGVHLPTGYHFGVSAATGDLSDNHDVIAVKVFEQEFQRAEKESEIISDQIEPRAEVFTAPRDHVKDPKPSKLGWFGTIFLILIAVAFIGVVLVFGVNFWQARQLKQNKRFY</sequence>
<name>A0A0K0DTN6_STRER</name>
<evidence type="ECO:0000256" key="6">
    <source>
        <dbReference type="ARBA" id="ARBA00022989"/>
    </source>
</evidence>
<evidence type="ECO:0000256" key="1">
    <source>
        <dbReference type="ARBA" id="ARBA00004194"/>
    </source>
</evidence>
<evidence type="ECO:0000256" key="13">
    <source>
        <dbReference type="SAM" id="SignalP"/>
    </source>
</evidence>
<dbReference type="GO" id="GO:0046872">
    <property type="term" value="F:metal ion binding"/>
    <property type="evidence" value="ECO:0007669"/>
    <property type="project" value="UniProtKB-KW"/>
</dbReference>
<dbReference type="WBParaSite" id="TCONS_00014992.p1">
    <property type="protein sequence ID" value="TCONS_00014992.p1"/>
    <property type="gene ID" value="XLOC_010204"/>
</dbReference>
<keyword evidence="4 13" id="KW-0732">Signal</keyword>
<evidence type="ECO:0000313" key="15">
    <source>
        <dbReference type="Proteomes" id="UP000035681"/>
    </source>
</evidence>
<evidence type="ECO:0000256" key="5">
    <source>
        <dbReference type="ARBA" id="ARBA00022734"/>
    </source>
</evidence>
<dbReference type="GO" id="GO:0005789">
    <property type="term" value="C:endoplasmic reticulum membrane"/>
    <property type="evidence" value="ECO:0007669"/>
    <property type="project" value="TreeGrafter"/>
</dbReference>
<evidence type="ECO:0000313" key="16">
    <source>
        <dbReference type="WBParaSite" id="SSTP_0000059900.1"/>
    </source>
</evidence>
<dbReference type="InterPro" id="IPR005052">
    <property type="entry name" value="Lectin_leg"/>
</dbReference>
<evidence type="ECO:0000256" key="3">
    <source>
        <dbReference type="ARBA" id="ARBA00022723"/>
    </source>
</evidence>
<keyword evidence="8 12" id="KW-0472">Membrane</keyword>
<accession>A0A0K0DTN6</accession>
<evidence type="ECO:0000256" key="7">
    <source>
        <dbReference type="ARBA" id="ARBA00023034"/>
    </source>
</evidence>
<evidence type="ECO:0000256" key="8">
    <source>
        <dbReference type="ARBA" id="ARBA00023136"/>
    </source>
</evidence>
<dbReference type="GO" id="GO:0000139">
    <property type="term" value="C:Golgi membrane"/>
    <property type="evidence" value="ECO:0007669"/>
    <property type="project" value="UniProtKB-SubCell"/>
</dbReference>
<dbReference type="SUPFAM" id="SSF49899">
    <property type="entry name" value="Concanavalin A-like lectins/glucanases"/>
    <property type="match status" value="1"/>
</dbReference>
<dbReference type="GO" id="GO:0005793">
    <property type="term" value="C:endoplasmic reticulum-Golgi intermediate compartment"/>
    <property type="evidence" value="ECO:0007669"/>
    <property type="project" value="TreeGrafter"/>
</dbReference>
<keyword evidence="5" id="KW-0430">Lectin</keyword>
<keyword evidence="15" id="KW-1185">Reference proteome</keyword>
<keyword evidence="9" id="KW-1015">Disulfide bond</keyword>
<evidence type="ECO:0000256" key="11">
    <source>
        <dbReference type="ARBA" id="ARBA00046288"/>
    </source>
</evidence>
<proteinExistence type="predicted"/>
<dbReference type="STRING" id="6248.A0A0K0DTN6"/>
<dbReference type="PANTHER" id="PTHR12223">
    <property type="entry name" value="VESICULAR MANNOSE-BINDING LECTIN"/>
    <property type="match status" value="1"/>
</dbReference>
<protein>
    <submittedName>
        <fullName evidence="16 17">L-type lectin-like domain-containing protein</fullName>
    </submittedName>
</protein>
<keyword evidence="7" id="KW-0333">Golgi apparatus</keyword>
<evidence type="ECO:0000259" key="14">
    <source>
        <dbReference type="PROSITE" id="PS51328"/>
    </source>
</evidence>
<organism evidence="16">
    <name type="scientific">Strongyloides stercoralis</name>
    <name type="common">Threadworm</name>
    <dbReference type="NCBI Taxonomy" id="6248"/>
    <lineage>
        <taxon>Eukaryota</taxon>
        <taxon>Metazoa</taxon>
        <taxon>Ecdysozoa</taxon>
        <taxon>Nematoda</taxon>
        <taxon>Chromadorea</taxon>
        <taxon>Rhabditida</taxon>
        <taxon>Tylenchina</taxon>
        <taxon>Panagrolaimomorpha</taxon>
        <taxon>Strongyloidoidea</taxon>
        <taxon>Strongyloididae</taxon>
        <taxon>Strongyloides</taxon>
    </lineage>
</organism>
<feature type="domain" description="L-type lectin-like" evidence="14">
    <location>
        <begin position="43"/>
        <end position="269"/>
    </location>
</feature>
<dbReference type="Proteomes" id="UP000035681">
    <property type="component" value="Unplaced"/>
</dbReference>
<evidence type="ECO:0000256" key="10">
    <source>
        <dbReference type="ARBA" id="ARBA00023180"/>
    </source>
</evidence>
<dbReference type="InterPro" id="IPR051136">
    <property type="entry name" value="Intracellular_Lectin-GPT"/>
</dbReference>
<dbReference type="PROSITE" id="PS51328">
    <property type="entry name" value="L_LECTIN_LIKE"/>
    <property type="match status" value="1"/>
</dbReference>
<dbReference type="Gene3D" id="2.60.120.200">
    <property type="match status" value="1"/>
</dbReference>